<dbReference type="EMBL" id="KY945241">
    <property type="protein sequence ID" value="ARW57063.1"/>
    <property type="molecule type" value="Genomic_RNA"/>
</dbReference>
<dbReference type="Proteomes" id="UP000225351">
    <property type="component" value="Segment"/>
</dbReference>
<dbReference type="KEGG" id="vg:65107922"/>
<evidence type="ECO:0000313" key="2">
    <source>
        <dbReference type="Proteomes" id="UP000225351"/>
    </source>
</evidence>
<protein>
    <submittedName>
        <fullName evidence="1">Uncharacterized protein</fullName>
    </submittedName>
</protein>
<keyword evidence="2" id="KW-1185">Reference proteome</keyword>
<dbReference type="GeneID" id="65107922"/>
<organism evidence="1 2">
    <name type="scientific">Synechococcus phage S-H35</name>
    <dbReference type="NCBI Taxonomy" id="1983572"/>
    <lineage>
        <taxon>Viruses</taxon>
        <taxon>Duplodnaviria</taxon>
        <taxon>Heunggongvirae</taxon>
        <taxon>Uroviricota</taxon>
        <taxon>Caudoviricetes</taxon>
        <taxon>Pantevenvirales</taxon>
        <taxon>Kyanoviridae</taxon>
        <taxon>Shandvirus</taxon>
        <taxon>Shandvirus sh35</taxon>
    </lineage>
</organism>
<reference evidence="1 2" key="1">
    <citation type="submission" date="2017-04" db="EMBL/GenBank/DDBJ databases">
        <title>Isolation and Genetic Analysis of a Novel Cyanophage S-H35 from the Bohai Sea.</title>
        <authorList>
            <person name="Xu X."/>
        </authorList>
    </citation>
    <scope>NUCLEOTIDE SEQUENCE [LARGE SCALE GENOMIC DNA]</scope>
</reference>
<accession>A0A1Z1LWL2</accession>
<proteinExistence type="predicted"/>
<dbReference type="RefSeq" id="YP_010090450.1">
    <property type="nucleotide sequence ID" value="NC_055719.1"/>
</dbReference>
<sequence length="55" mass="6562">MRYDTNFSTRERQMLAEAVWRRQRSFIAGDKQFNEYGAMLDEILDGMDYVPGRII</sequence>
<name>A0A1Z1LWL2_9CAUD</name>
<evidence type="ECO:0000313" key="1">
    <source>
        <dbReference type="EMBL" id="ARW57063.1"/>
    </source>
</evidence>